<proteinExistence type="inferred from homology"/>
<keyword evidence="3" id="KW-0805">Transcription regulation</keyword>
<dbReference type="InterPro" id="IPR051431">
    <property type="entry name" value="TFIID_subunit_9"/>
</dbReference>
<gene>
    <name evidence="6" type="ORF">GSLYS_00017947001</name>
</gene>
<dbReference type="Proteomes" id="UP001497497">
    <property type="component" value="Unassembled WGS sequence"/>
</dbReference>
<dbReference type="GO" id="GO:0005669">
    <property type="term" value="C:transcription factor TFIID complex"/>
    <property type="evidence" value="ECO:0007669"/>
    <property type="project" value="TreeGrafter"/>
</dbReference>
<accession>A0AAV2IDY1</accession>
<evidence type="ECO:0000256" key="1">
    <source>
        <dbReference type="ARBA" id="ARBA00004123"/>
    </source>
</evidence>
<dbReference type="EMBL" id="CAXITT010000621">
    <property type="protein sequence ID" value="CAL1544434.1"/>
    <property type="molecule type" value="Genomic_DNA"/>
</dbReference>
<dbReference type="PANTHER" id="PTHR48068">
    <property type="entry name" value="TAF9 RNA POLYMERASE II, TATA BOX-BINDING PROTEIN (TBP)-ASSOCIATED FACTOR"/>
    <property type="match status" value="1"/>
</dbReference>
<name>A0AAV2IDY1_LYMST</name>
<evidence type="ECO:0000313" key="6">
    <source>
        <dbReference type="EMBL" id="CAL1544434.1"/>
    </source>
</evidence>
<dbReference type="GO" id="GO:0000124">
    <property type="term" value="C:SAGA complex"/>
    <property type="evidence" value="ECO:0007669"/>
    <property type="project" value="TreeGrafter"/>
</dbReference>
<keyword evidence="7" id="KW-1185">Reference proteome</keyword>
<sequence>MSTPAKSSPKDAQVMSAILKDMGVLESEPRLINQMLEFTYRYVTDILEEAKVYSNHANRKSVDTDDVKLAVQMKMDHSFTTPPPRDMLMDIARQKNCQPLPLVKPYCGPRLPPDRYCLTAPNYKLKTLKKV</sequence>
<dbReference type="GO" id="GO:0016251">
    <property type="term" value="F:RNA polymerase II general transcription initiation factor activity"/>
    <property type="evidence" value="ECO:0007669"/>
    <property type="project" value="TreeGrafter"/>
</dbReference>
<dbReference type="GO" id="GO:0051123">
    <property type="term" value="P:RNA polymerase II preinitiation complex assembly"/>
    <property type="evidence" value="ECO:0007669"/>
    <property type="project" value="TreeGrafter"/>
</dbReference>
<dbReference type="InterPro" id="IPR009072">
    <property type="entry name" value="Histone-fold"/>
</dbReference>
<evidence type="ECO:0008006" key="8">
    <source>
        <dbReference type="Google" id="ProtNLM"/>
    </source>
</evidence>
<dbReference type="AlphaFoldDB" id="A0AAV2IDY1"/>
<keyword evidence="5" id="KW-0539">Nucleus</keyword>
<evidence type="ECO:0000256" key="3">
    <source>
        <dbReference type="ARBA" id="ARBA00023015"/>
    </source>
</evidence>
<dbReference type="FunFam" id="1.10.20.10:FF:000018">
    <property type="entry name" value="Transcription initiation factor TFIID subunit 9"/>
    <property type="match status" value="1"/>
</dbReference>
<dbReference type="GO" id="GO:0046982">
    <property type="term" value="F:protein heterodimerization activity"/>
    <property type="evidence" value="ECO:0007669"/>
    <property type="project" value="InterPro"/>
</dbReference>
<dbReference type="PANTHER" id="PTHR48068:SF4">
    <property type="entry name" value="TATA-BOX BINDING PROTEIN ASSOCIATED FACTOR 9"/>
    <property type="match status" value="1"/>
</dbReference>
<organism evidence="6 7">
    <name type="scientific">Lymnaea stagnalis</name>
    <name type="common">Great pond snail</name>
    <name type="synonym">Helix stagnalis</name>
    <dbReference type="NCBI Taxonomy" id="6523"/>
    <lineage>
        <taxon>Eukaryota</taxon>
        <taxon>Metazoa</taxon>
        <taxon>Spiralia</taxon>
        <taxon>Lophotrochozoa</taxon>
        <taxon>Mollusca</taxon>
        <taxon>Gastropoda</taxon>
        <taxon>Heterobranchia</taxon>
        <taxon>Euthyneura</taxon>
        <taxon>Panpulmonata</taxon>
        <taxon>Hygrophila</taxon>
        <taxon>Lymnaeoidea</taxon>
        <taxon>Lymnaeidae</taxon>
        <taxon>Lymnaea</taxon>
    </lineage>
</organism>
<dbReference type="Gene3D" id="1.10.20.10">
    <property type="entry name" value="Histone, subunit A"/>
    <property type="match status" value="1"/>
</dbReference>
<protein>
    <recommendedName>
        <fullName evidence="8">Transcription initiation factor TFIID subunit 9</fullName>
    </recommendedName>
</protein>
<reference evidence="6 7" key="1">
    <citation type="submission" date="2024-04" db="EMBL/GenBank/DDBJ databases">
        <authorList>
            <consortium name="Genoscope - CEA"/>
            <person name="William W."/>
        </authorList>
    </citation>
    <scope>NUCLEOTIDE SEQUENCE [LARGE SCALE GENOMIC DNA]</scope>
</reference>
<evidence type="ECO:0000256" key="5">
    <source>
        <dbReference type="ARBA" id="ARBA00023242"/>
    </source>
</evidence>
<evidence type="ECO:0000256" key="2">
    <source>
        <dbReference type="ARBA" id="ARBA00007646"/>
    </source>
</evidence>
<comment type="caution">
    <text evidence="6">The sequence shown here is derived from an EMBL/GenBank/DDBJ whole genome shotgun (WGS) entry which is preliminary data.</text>
</comment>
<dbReference type="InterPro" id="IPR003162">
    <property type="entry name" value="TFIID-31"/>
</dbReference>
<comment type="similarity">
    <text evidence="2">Belongs to the TAF9 family.</text>
</comment>
<evidence type="ECO:0000256" key="4">
    <source>
        <dbReference type="ARBA" id="ARBA00023163"/>
    </source>
</evidence>
<dbReference type="GO" id="GO:0003713">
    <property type="term" value="F:transcription coactivator activity"/>
    <property type="evidence" value="ECO:0007669"/>
    <property type="project" value="TreeGrafter"/>
</dbReference>
<keyword evidence="4" id="KW-0804">Transcription</keyword>
<evidence type="ECO:0000313" key="7">
    <source>
        <dbReference type="Proteomes" id="UP001497497"/>
    </source>
</evidence>
<comment type="subcellular location">
    <subcellularLocation>
        <location evidence="1">Nucleus</location>
    </subcellularLocation>
</comment>
<feature type="non-terminal residue" evidence="6">
    <location>
        <position position="131"/>
    </location>
</feature>
<dbReference type="SUPFAM" id="SSF47113">
    <property type="entry name" value="Histone-fold"/>
    <property type="match status" value="1"/>
</dbReference>
<dbReference type="Pfam" id="PF02291">
    <property type="entry name" value="TFIID-31kDa"/>
    <property type="match status" value="1"/>
</dbReference>
<dbReference type="CDD" id="cd07979">
    <property type="entry name" value="HFD_TAF9"/>
    <property type="match status" value="1"/>
</dbReference>